<evidence type="ECO:0000256" key="10">
    <source>
        <dbReference type="ARBA" id="ARBA00023163"/>
    </source>
</evidence>
<dbReference type="Proteomes" id="UP001381693">
    <property type="component" value="Unassembled WGS sequence"/>
</dbReference>
<feature type="region of interest" description="Disordered" evidence="16">
    <location>
        <begin position="212"/>
        <end position="300"/>
    </location>
</feature>
<dbReference type="Gene3D" id="3.30.160.60">
    <property type="entry name" value="Classic Zinc Finger"/>
    <property type="match status" value="11"/>
</dbReference>
<comment type="catalytic activity">
    <reaction evidence="13">
        <text>queuosine(34) in tRNA(Asp) + GDP-alpha-D-mannose = O-4''-alpha-D-mannosylqueuosine(34) in tRNA(Asp) + GDP + H(+)</text>
        <dbReference type="Rhea" id="RHEA:12885"/>
        <dbReference type="Rhea" id="RHEA-COMP:18572"/>
        <dbReference type="Rhea" id="RHEA-COMP:18581"/>
        <dbReference type="ChEBI" id="CHEBI:15378"/>
        <dbReference type="ChEBI" id="CHEBI:57527"/>
        <dbReference type="ChEBI" id="CHEBI:58189"/>
        <dbReference type="ChEBI" id="CHEBI:194431"/>
        <dbReference type="ChEBI" id="CHEBI:194442"/>
        <dbReference type="EC" id="2.4.1.110"/>
    </reaction>
    <physiologicalReaction direction="left-to-right" evidence="13">
        <dbReference type="Rhea" id="RHEA:12886"/>
    </physiologicalReaction>
</comment>
<evidence type="ECO:0000259" key="17">
    <source>
        <dbReference type="PROSITE" id="PS50102"/>
    </source>
</evidence>
<evidence type="ECO:0000256" key="7">
    <source>
        <dbReference type="ARBA" id="ARBA00022833"/>
    </source>
</evidence>
<keyword evidence="7" id="KW-0862">Zinc</keyword>
<feature type="domain" description="C2H2-type" evidence="18">
    <location>
        <begin position="600"/>
        <end position="627"/>
    </location>
</feature>
<dbReference type="SMART" id="SM00355">
    <property type="entry name" value="ZnF_C2H2"/>
    <property type="match status" value="13"/>
</dbReference>
<dbReference type="GO" id="GO:0005634">
    <property type="term" value="C:nucleus"/>
    <property type="evidence" value="ECO:0007669"/>
    <property type="project" value="UniProtKB-ARBA"/>
</dbReference>
<dbReference type="PROSITE" id="PS50157">
    <property type="entry name" value="ZINC_FINGER_C2H2_2"/>
    <property type="match status" value="11"/>
</dbReference>
<dbReference type="InterPro" id="IPR022701">
    <property type="entry name" value="QTMAN_N"/>
</dbReference>
<feature type="region of interest" description="Disordered" evidence="16">
    <location>
        <begin position="1163"/>
        <end position="1225"/>
    </location>
</feature>
<dbReference type="Gene3D" id="3.30.70.330">
    <property type="match status" value="2"/>
</dbReference>
<dbReference type="PANTHER" id="PTHR13615">
    <property type="entry name" value="GLYCOSYLTRANSFERASE-LIKE 1"/>
    <property type="match status" value="1"/>
</dbReference>
<dbReference type="FunFam" id="3.30.160.60:FF:002343">
    <property type="entry name" value="Zinc finger protein 33A"/>
    <property type="match status" value="1"/>
</dbReference>
<dbReference type="EC" id="2.4.1.110" evidence="11"/>
<evidence type="ECO:0000256" key="13">
    <source>
        <dbReference type="ARBA" id="ARBA00048439"/>
    </source>
</evidence>
<evidence type="ECO:0000256" key="2">
    <source>
        <dbReference type="ARBA" id="ARBA00022676"/>
    </source>
</evidence>
<dbReference type="GO" id="GO:0016438">
    <property type="term" value="F:tRNA-queuosine(34) beta-mannosyltransferase activity"/>
    <property type="evidence" value="ECO:0007669"/>
    <property type="project" value="UniProtKB-EC"/>
</dbReference>
<feature type="domain" description="C2H2-type" evidence="18">
    <location>
        <begin position="797"/>
        <end position="822"/>
    </location>
</feature>
<evidence type="ECO:0000313" key="20">
    <source>
        <dbReference type="Proteomes" id="UP001381693"/>
    </source>
</evidence>
<feature type="compositionally biased region" description="Basic and acidic residues" evidence="16">
    <location>
        <begin position="216"/>
        <end position="253"/>
    </location>
</feature>
<evidence type="ECO:0000256" key="1">
    <source>
        <dbReference type="ARBA" id="ARBA00009481"/>
    </source>
</evidence>
<comment type="similarity">
    <text evidence="1">Belongs to the glycosyltransferase group 1 family. Glycosyltransferase 4 subfamily.</text>
</comment>
<keyword evidence="2" id="KW-0328">Glycosyltransferase</keyword>
<name>A0AAN8ZRA9_HALRR</name>
<dbReference type="FunFam" id="3.30.160.60:FF:001527">
    <property type="entry name" value="Zinc finger protein"/>
    <property type="match status" value="1"/>
</dbReference>
<keyword evidence="6 14" id="KW-0863">Zinc-finger</keyword>
<feature type="domain" description="C2H2-type" evidence="18">
    <location>
        <begin position="628"/>
        <end position="655"/>
    </location>
</feature>
<evidence type="ECO:0000313" key="19">
    <source>
        <dbReference type="EMBL" id="KAK7065331.1"/>
    </source>
</evidence>
<evidence type="ECO:0000256" key="12">
    <source>
        <dbReference type="ARBA" id="ARBA00044539"/>
    </source>
</evidence>
<dbReference type="GO" id="GO:0008270">
    <property type="term" value="F:zinc ion binding"/>
    <property type="evidence" value="ECO:0007669"/>
    <property type="project" value="UniProtKB-KW"/>
</dbReference>
<dbReference type="SUPFAM" id="SSF57667">
    <property type="entry name" value="beta-beta-alpha zinc fingers"/>
    <property type="match status" value="7"/>
</dbReference>
<dbReference type="FunFam" id="3.30.160.60:FF:000446">
    <property type="entry name" value="Zinc finger protein"/>
    <property type="match status" value="3"/>
</dbReference>
<feature type="domain" description="RRM" evidence="17">
    <location>
        <begin position="1060"/>
        <end position="1137"/>
    </location>
</feature>
<dbReference type="Gene3D" id="3.40.50.2000">
    <property type="entry name" value="Glycogen Phosphorylase B"/>
    <property type="match status" value="1"/>
</dbReference>
<dbReference type="SUPFAM" id="SSF53756">
    <property type="entry name" value="UDP-Glycosyltransferase/glycogen phosphorylase"/>
    <property type="match status" value="1"/>
</dbReference>
<dbReference type="InterPro" id="IPR051862">
    <property type="entry name" value="GT-like_domain_containing_1"/>
</dbReference>
<dbReference type="InterPro" id="IPR012677">
    <property type="entry name" value="Nucleotide-bd_a/b_plait_sf"/>
</dbReference>
<evidence type="ECO:0000256" key="6">
    <source>
        <dbReference type="ARBA" id="ARBA00022771"/>
    </source>
</evidence>
<dbReference type="GO" id="GO:0006355">
    <property type="term" value="P:regulation of DNA-templated transcription"/>
    <property type="evidence" value="ECO:0007669"/>
    <property type="project" value="UniProtKB-ARBA"/>
</dbReference>
<dbReference type="Pfam" id="PF00096">
    <property type="entry name" value="zf-C2H2"/>
    <property type="match status" value="7"/>
</dbReference>
<keyword evidence="3" id="KW-0808">Transferase</keyword>
<sequence>MDEDKLAGDKYSPLNLNKNKDNFYRVRGDHSPIYIREGRNSSSEVENNKYNPLFVHKDSRLAMDVHGNRNFLETEAEGQYFGKVSAHRSYEVDSQRFPKASNNRILEADGQYFGRMSEPRNHGADEQCFARMSDHRSHESGLQYVGRMSDHRSQEVDRLCLARMNEIRNQESYGQSFSRINDLRSLGVGEQNYTRISDHCIHDTNRQNFARVNSHRSHEADEQDIARVSDHRSHETDRQSFVRGSNDHSHEADGQSFARVSNHCSRESDRQSHTKLSDHRSLGADGHGFAKPSDHRTHEADVPCFGKVTDYHNEDDISSDKKVNQKCFRAVNLAQDYHQPVTKQENTSSNLYAMCVSSDSVKDKQEQGTTDEYPHLEPIRIRITRVAGGASEDDANGTFEEEDKHSDGKASDDQSDADENEMESEERDKEWHTCKVCQKVFFNKKTHTKHVQSCHGERQNCQVCGKLFSRRDTLQKHVNAVHDQSKSYLCDICGHMSSYPYTFKNHMLGHGDAKCHICYVCGKTFNNSTKLKSHLLVHSDEKRFECKECGRKFRRSHELQCHNRIHTKEKPYKCDLCDRSFTQSSSLKTHLKMHMGERLHECNICEERFGHKYQLQLHMRTHTKEKPFQCETCDKSFTQVSSLKTHMKAHNNNKDNLCPLCGEAFALKNTLKIHLMRHRGEKPHKCTVCDKSFTQSSTLKTHLRTHAKNKPMCRSGRRKEKIIEENIQMSNEDADPANKNHKCDLCGMCFSLKNTLKIHVMRHRGEKPHKCEICEKSFTQSSTLKIHMRTHTGDKPYSCDVCGMQFAYNYVLQKHNLTHKGEILEYAGYDSDADDINDIIEQTASDMNDDVEQKTSDMNDDVEQKTSDVIDGVEQEANEVIKPKTADNDRETTKNLGIFDSVDTKDLTIEEMKKEISLIVMYCWSVRGKPGQPCLIKYEAFKNGEFPRRRGNVVKIMWAPIHMRKVFVGGIDYTTTDESLKEHFSAWGEVVDAVVMKDPATARSRGFGFVTFMSPDHVDAVQKARPHKIDGRLVETKRALPRNDGNSIMPINNHPDATHTRIFIGGLPQDVKEEDVENYFKHFGRVTCVNIMYDKTSGRHRGFAFVDFNDYDPVDKILLTRNHCIKGRPIDVKKAISKSDVSKIKSLMSGVVGGHDASMLAALGGPTSNAGSPPANTPLPPPIGTLPIAGPSGNGTVNGSSSRGTQGSSNNTSTNNAGHQGVHPGLVPPFAHPFFPRIPLAGIPGFSAQLRSGWQYSISGNAEVLRNTAGAASNRPSGAPVIIPAAPVPIPAPPITASAESDGETDGSLEDQVMDMEDGSETWGGSGVVETFPPGAKLLLIEPFYGGSHKQLITCLRNDESVVGNEDVALFTLPSKKWHWRARTSALFFSQKIPLTHAFQTLFASSTLNLCELLGLRPDLSRLRKILYFHENQLVYPVRKPKDRDFQYGYNQILSCLVADVVVFNSQYNFESFLREIPRHLKLQPDHRPDAHTITQAIREKSQVIYFPVCIAHKTRLPKDALEPLHIIWPHRWEHDKDPDTFFQTLYQMVENGLNFRVSVLGQSYSENPPIFVEAQQKLANFIIHWGYAENKEKYWEVLHTGDVVVSTAHHEFFGVAMLEAVGAGCFPLCPNRLVYPEVFPQECLYNTTQQLYKSLSQWCARPQLVRSKKVNLDLNTFSWATLKQRYVDLISNVEKENVKDD</sequence>
<feature type="domain" description="C2H2-type" evidence="18">
    <location>
        <begin position="459"/>
        <end position="487"/>
    </location>
</feature>
<evidence type="ECO:0000256" key="14">
    <source>
        <dbReference type="PROSITE-ProRule" id="PRU00042"/>
    </source>
</evidence>
<feature type="compositionally biased region" description="Basic and acidic residues" evidence="16">
    <location>
        <begin position="264"/>
        <end position="282"/>
    </location>
</feature>
<feature type="domain" description="C2H2-type" evidence="18">
    <location>
        <begin position="769"/>
        <end position="796"/>
    </location>
</feature>
<dbReference type="InterPro" id="IPR036236">
    <property type="entry name" value="Znf_C2H2_sf"/>
</dbReference>
<feature type="domain" description="C2H2-type" evidence="18">
    <location>
        <begin position="684"/>
        <end position="711"/>
    </location>
</feature>
<dbReference type="EMBL" id="JAXCGZ010020812">
    <property type="protein sequence ID" value="KAK7065331.1"/>
    <property type="molecule type" value="Genomic_DNA"/>
</dbReference>
<feature type="compositionally biased region" description="Acidic residues" evidence="16">
    <location>
        <begin position="391"/>
        <end position="401"/>
    </location>
</feature>
<feature type="domain" description="C2H2-type" evidence="18">
    <location>
        <begin position="544"/>
        <end position="571"/>
    </location>
</feature>
<dbReference type="Pfam" id="PF00076">
    <property type="entry name" value="RRM_1"/>
    <property type="match status" value="2"/>
</dbReference>
<evidence type="ECO:0000259" key="18">
    <source>
        <dbReference type="PROSITE" id="PS50157"/>
    </source>
</evidence>
<organism evidence="19 20">
    <name type="scientific">Halocaridina rubra</name>
    <name type="common">Hawaiian red shrimp</name>
    <dbReference type="NCBI Taxonomy" id="373956"/>
    <lineage>
        <taxon>Eukaryota</taxon>
        <taxon>Metazoa</taxon>
        <taxon>Ecdysozoa</taxon>
        <taxon>Arthropoda</taxon>
        <taxon>Crustacea</taxon>
        <taxon>Multicrustacea</taxon>
        <taxon>Malacostraca</taxon>
        <taxon>Eumalacostraca</taxon>
        <taxon>Eucarida</taxon>
        <taxon>Decapoda</taxon>
        <taxon>Pleocyemata</taxon>
        <taxon>Caridea</taxon>
        <taxon>Atyoidea</taxon>
        <taxon>Atyidae</taxon>
        <taxon>Halocaridina</taxon>
    </lineage>
</organism>
<evidence type="ECO:0000256" key="8">
    <source>
        <dbReference type="ARBA" id="ARBA00022884"/>
    </source>
</evidence>
<dbReference type="PROSITE" id="PS50102">
    <property type="entry name" value="RRM"/>
    <property type="match status" value="2"/>
</dbReference>
<evidence type="ECO:0000256" key="9">
    <source>
        <dbReference type="ARBA" id="ARBA00023015"/>
    </source>
</evidence>
<dbReference type="GO" id="GO:0098687">
    <property type="term" value="C:chromosomal region"/>
    <property type="evidence" value="ECO:0007669"/>
    <property type="project" value="UniProtKB-ARBA"/>
</dbReference>
<dbReference type="SUPFAM" id="SSF54928">
    <property type="entry name" value="RNA-binding domain, RBD"/>
    <property type="match status" value="2"/>
</dbReference>
<feature type="compositionally biased region" description="Low complexity" evidence="16">
    <location>
        <begin position="1198"/>
        <end position="1216"/>
    </location>
</feature>
<protein>
    <recommendedName>
        <fullName evidence="12">tRNA-queuosine alpha-mannosyltransferase</fullName>
        <ecNumber evidence="11">2.4.1.110</ecNumber>
    </recommendedName>
</protein>
<evidence type="ECO:0000256" key="3">
    <source>
        <dbReference type="ARBA" id="ARBA00022679"/>
    </source>
</evidence>
<feature type="domain" description="C2H2-type" evidence="18">
    <location>
        <begin position="572"/>
        <end position="599"/>
    </location>
</feature>
<accession>A0AAN8ZRA9</accession>
<feature type="compositionally biased region" description="Basic and acidic residues" evidence="16">
    <location>
        <begin position="402"/>
        <end position="412"/>
    </location>
</feature>
<dbReference type="CDD" id="cd01635">
    <property type="entry name" value="Glycosyltransferase_GTB-type"/>
    <property type="match status" value="1"/>
</dbReference>
<keyword evidence="10" id="KW-0804">Transcription</keyword>
<dbReference type="FunFam" id="3.30.70.330:FF:000040">
    <property type="entry name" value="Heterogeneous nuclear ribonucleoprotein A2/B1"/>
    <property type="match status" value="1"/>
</dbReference>
<keyword evidence="4" id="KW-0479">Metal-binding</keyword>
<dbReference type="PROSITE" id="PS00028">
    <property type="entry name" value="ZINC_FINGER_C2H2_1"/>
    <property type="match status" value="11"/>
</dbReference>
<evidence type="ECO:0000256" key="5">
    <source>
        <dbReference type="ARBA" id="ARBA00022737"/>
    </source>
</evidence>
<feature type="compositionally biased region" description="Acidic residues" evidence="16">
    <location>
        <begin position="413"/>
        <end position="425"/>
    </location>
</feature>
<feature type="compositionally biased region" description="Pro residues" evidence="16">
    <location>
        <begin position="1175"/>
        <end position="1184"/>
    </location>
</feature>
<dbReference type="Pfam" id="PF12038">
    <property type="entry name" value="QTMAN_N"/>
    <property type="match status" value="1"/>
</dbReference>
<keyword evidence="20" id="KW-1185">Reference proteome</keyword>
<dbReference type="FunFam" id="3.30.160.60:FF:000032">
    <property type="entry name" value="Krueppel-like factor 4"/>
    <property type="match status" value="1"/>
</dbReference>
<keyword evidence="5" id="KW-0677">Repeat</keyword>
<keyword evidence="9" id="KW-0805">Transcription regulation</keyword>
<evidence type="ECO:0000256" key="16">
    <source>
        <dbReference type="SAM" id="MobiDB-lite"/>
    </source>
</evidence>
<feature type="region of interest" description="Disordered" evidence="16">
    <location>
        <begin position="386"/>
        <end position="427"/>
    </location>
</feature>
<gene>
    <name evidence="19" type="primary">GTDC1</name>
    <name evidence="19" type="ORF">SK128_015071</name>
</gene>
<reference evidence="19 20" key="1">
    <citation type="submission" date="2023-11" db="EMBL/GenBank/DDBJ databases">
        <title>Halocaridina rubra genome assembly.</title>
        <authorList>
            <person name="Smith C."/>
        </authorList>
    </citation>
    <scope>NUCLEOTIDE SEQUENCE [LARGE SCALE GENOMIC DNA]</scope>
    <source>
        <strain evidence="19">EP-1</strain>
        <tissue evidence="19">Whole</tissue>
    </source>
</reference>
<keyword evidence="8 15" id="KW-0694">RNA-binding</keyword>
<dbReference type="InterPro" id="IPR000504">
    <property type="entry name" value="RRM_dom"/>
</dbReference>
<proteinExistence type="inferred from homology"/>
<evidence type="ECO:0000256" key="4">
    <source>
        <dbReference type="ARBA" id="ARBA00022723"/>
    </source>
</evidence>
<evidence type="ECO:0000256" key="11">
    <source>
        <dbReference type="ARBA" id="ARBA00044517"/>
    </source>
</evidence>
<dbReference type="SMART" id="SM00360">
    <property type="entry name" value="RRM"/>
    <property type="match status" value="2"/>
</dbReference>
<feature type="domain" description="C2H2-type" evidence="18">
    <location>
        <begin position="741"/>
        <end position="768"/>
    </location>
</feature>
<comment type="caution">
    <text evidence="19">The sequence shown here is derived from an EMBL/GenBank/DDBJ whole genome shotgun (WGS) entry which is preliminary data.</text>
</comment>
<feature type="domain" description="C2H2-type" evidence="18">
    <location>
        <begin position="656"/>
        <end position="683"/>
    </location>
</feature>
<feature type="domain" description="RRM" evidence="17">
    <location>
        <begin position="964"/>
        <end position="1047"/>
    </location>
</feature>
<evidence type="ECO:0000256" key="15">
    <source>
        <dbReference type="PROSITE-ProRule" id="PRU00176"/>
    </source>
</evidence>
<dbReference type="GO" id="GO:0003723">
    <property type="term" value="F:RNA binding"/>
    <property type="evidence" value="ECO:0007669"/>
    <property type="project" value="UniProtKB-UniRule"/>
</dbReference>
<dbReference type="PANTHER" id="PTHR13615:SF3">
    <property type="entry name" value="GLYCOSYLTRANSFERASE-LIKE DOMAIN-CONTAINING PROTEIN 1"/>
    <property type="match status" value="1"/>
</dbReference>
<feature type="domain" description="C2H2-type" evidence="18">
    <location>
        <begin position="516"/>
        <end position="543"/>
    </location>
</feature>
<dbReference type="InterPro" id="IPR035979">
    <property type="entry name" value="RBD_domain_sf"/>
</dbReference>
<dbReference type="InterPro" id="IPR013087">
    <property type="entry name" value="Znf_C2H2_type"/>
</dbReference>